<evidence type="ECO:0000259" key="7">
    <source>
        <dbReference type="Pfam" id="PF02278"/>
    </source>
</evidence>
<dbReference type="GO" id="GO:0016837">
    <property type="term" value="F:carbon-oxygen lyase activity, acting on polysaccharides"/>
    <property type="evidence" value="ECO:0007669"/>
    <property type="project" value="UniProtKB-ARBA"/>
</dbReference>
<keyword evidence="6" id="KW-0732">Signal</keyword>
<feature type="domain" description="Polysaccharide lyase family 8 central" evidence="7">
    <location>
        <begin position="423"/>
        <end position="677"/>
    </location>
</feature>
<dbReference type="Gene3D" id="2.70.98.10">
    <property type="match status" value="1"/>
</dbReference>
<dbReference type="InterPro" id="IPR011071">
    <property type="entry name" value="Lyase_8-like_C"/>
</dbReference>
<dbReference type="PANTHER" id="PTHR38481:SF1">
    <property type="entry name" value="HYALURONATE LYASE"/>
    <property type="match status" value="1"/>
</dbReference>
<feature type="domain" description="Polysaccharide lyase family 8 C-terminal" evidence="8">
    <location>
        <begin position="688"/>
        <end position="748"/>
    </location>
</feature>
<comment type="cofactor">
    <cofactor evidence="1">
        <name>Ca(2+)</name>
        <dbReference type="ChEBI" id="CHEBI:29108"/>
    </cofactor>
</comment>
<dbReference type="SUPFAM" id="SSF74650">
    <property type="entry name" value="Galactose mutarotase-like"/>
    <property type="match status" value="1"/>
</dbReference>
<evidence type="ECO:0000256" key="2">
    <source>
        <dbReference type="ARBA" id="ARBA00006699"/>
    </source>
</evidence>
<evidence type="ECO:0000256" key="4">
    <source>
        <dbReference type="ARBA" id="ARBA00022837"/>
    </source>
</evidence>
<comment type="caution">
    <text evidence="9">The sequence shown here is derived from an EMBL/GenBank/DDBJ whole genome shotgun (WGS) entry which is preliminary data.</text>
</comment>
<evidence type="ECO:0000256" key="5">
    <source>
        <dbReference type="ARBA" id="ARBA00023239"/>
    </source>
</evidence>
<protein>
    <recommendedName>
        <fullName evidence="11">Chondroitin AC lyase</fullName>
    </recommendedName>
</protein>
<dbReference type="EMBL" id="LFJV01000004">
    <property type="protein sequence ID" value="KMM35438.1"/>
    <property type="molecule type" value="Genomic_DNA"/>
</dbReference>
<evidence type="ECO:0000313" key="9">
    <source>
        <dbReference type="EMBL" id="KMM35438.1"/>
    </source>
</evidence>
<dbReference type="InterPro" id="IPR003159">
    <property type="entry name" value="Lyase_8_central_dom"/>
</dbReference>
<evidence type="ECO:0000313" key="10">
    <source>
        <dbReference type="Proteomes" id="UP000036166"/>
    </source>
</evidence>
<dbReference type="InterPro" id="IPR004103">
    <property type="entry name" value="Lyase_8_C"/>
</dbReference>
<dbReference type="AlphaFoldDB" id="A0A0J6CQM6"/>
<dbReference type="GO" id="GO:0005576">
    <property type="term" value="C:extracellular region"/>
    <property type="evidence" value="ECO:0007669"/>
    <property type="project" value="InterPro"/>
</dbReference>
<dbReference type="SUPFAM" id="SSF48230">
    <property type="entry name" value="Chondroitin AC/alginate lyase"/>
    <property type="match status" value="1"/>
</dbReference>
<keyword evidence="4" id="KW-0106">Calcium</keyword>
<gene>
    <name evidence="9" type="ORF">ACM15_01845</name>
</gene>
<dbReference type="Pfam" id="PF02884">
    <property type="entry name" value="Lyase_8_C"/>
    <property type="match status" value="1"/>
</dbReference>
<dbReference type="GO" id="GO:0030246">
    <property type="term" value="F:carbohydrate binding"/>
    <property type="evidence" value="ECO:0007669"/>
    <property type="project" value="InterPro"/>
</dbReference>
<dbReference type="InterPro" id="IPR011013">
    <property type="entry name" value="Gal_mutarotase_sf_dom"/>
</dbReference>
<proteinExistence type="inferred from homology"/>
<reference evidence="9 10" key="1">
    <citation type="submission" date="2015-06" db="EMBL/GenBank/DDBJ databases">
        <title>Draft Genome Sequence of Parabacteroides goldsteinii with Putative Novel Metallo-Beta-Lactamases Isolated from a Blood Culture from a Human Patient.</title>
        <authorList>
            <person name="Krogh T.J."/>
            <person name="Agergaard C.N."/>
            <person name="Moller-Jensen J."/>
            <person name="Justesen U.S."/>
        </authorList>
    </citation>
    <scope>NUCLEOTIDE SEQUENCE [LARGE SCALE GENOMIC DNA]</scope>
    <source>
        <strain evidence="9 10">910340</strain>
    </source>
</reference>
<dbReference type="Gene3D" id="2.60.220.10">
    <property type="entry name" value="Polysaccharide lyase family 8-like, C-terminal"/>
    <property type="match status" value="1"/>
</dbReference>
<keyword evidence="5" id="KW-0456">Lyase</keyword>
<comment type="subunit">
    <text evidence="3">Monomer.</text>
</comment>
<dbReference type="InterPro" id="IPR038970">
    <property type="entry name" value="Lyase_8"/>
</dbReference>
<dbReference type="PATRIC" id="fig|328812.4.peg.3346"/>
<dbReference type="InterPro" id="IPR008929">
    <property type="entry name" value="Chondroitin_lyas"/>
</dbReference>
<dbReference type="Proteomes" id="UP000036166">
    <property type="component" value="Unassembled WGS sequence"/>
</dbReference>
<organism evidence="9 10">
    <name type="scientific">Parabacteroides goldsteinii</name>
    <dbReference type="NCBI Taxonomy" id="328812"/>
    <lineage>
        <taxon>Bacteria</taxon>
        <taxon>Pseudomonadati</taxon>
        <taxon>Bacteroidota</taxon>
        <taxon>Bacteroidia</taxon>
        <taxon>Bacteroidales</taxon>
        <taxon>Tannerellaceae</taxon>
        <taxon>Parabacteroides</taxon>
    </lineage>
</organism>
<evidence type="ECO:0000256" key="1">
    <source>
        <dbReference type="ARBA" id="ARBA00001913"/>
    </source>
</evidence>
<sequence length="807" mass="91598">MYRIIMKIYIVGLLFLSCFLAGAQPATKQEALHNICLFYAEKRNKETRILEDSVKKYTALLNEKGQFTDLIPKEKTITQNRYAAQEDKQPFISSLTLQALGRIRAIAACYGNKEMSASDTQVRTLFEAIRHYGKLETDRLNVASRWHASCFAIPTISYQTYYSLFNLMTCIENGQVRDSLFIEGNKILGKLSLQCWTVPARMDETDKDVIDVERFRKHVWWVGGNATDYRPLLETAAQLSSPEMADVVGEIAVRSLSSVSQATIQDDFWQEGITADGAGWGHGRQCLVWGYPIDGTRGSLRILKIMKECRYPLPLEVKQEQIDVLKDYLRGSSYYYYKGYVPPVVDRGNMNRLVHPFTAQKNGRSADYRRLIPSARIIEMLLEQYPDLLTPEVKEEFSLFLDNARRFRIDMPGKWNQYYSGSRYFFNNDDIIKKTDQYYMLVNMASNRVSGLESANTMAAAFNIFTCDGTTLFSRDGYEHRRVMGAFNLRAWPGTTSRLSPKPLVPIENWKGYNSKHPFAAGATSGGNSFAGGFIFEKRDVGWPHDTISPYSDPNPSAFGIKAYKSYFMFDDLFLAMGCGIENKMPEQEGDIVTTIDQTELASDFRKGSTVLNNGFYYKVLEKHTKGEVLIKHEKKKTHWQSMSVANKLPETEEDIFHIYINHGRSPKDASYAYTVACNEAAADQMPRVLSNTRQVQAAESYNGNKIGAVFYKEGARIKSSRGYLKVSSPCALLVEYIDDRVSVSVTDGLMNTELQEILIETSIPLEGNNVNKLSNNCYQLRMKVRTGRYTGSPVHAECRLIPDVNK</sequence>
<dbReference type="PANTHER" id="PTHR38481">
    <property type="entry name" value="HYALURONATE LYASE"/>
    <property type="match status" value="1"/>
</dbReference>
<accession>A0A0J6CQM6</accession>
<comment type="similarity">
    <text evidence="2">Belongs to the polysaccharide lyase 8 family.</text>
</comment>
<evidence type="ECO:0000259" key="8">
    <source>
        <dbReference type="Pfam" id="PF02884"/>
    </source>
</evidence>
<dbReference type="Pfam" id="PF02278">
    <property type="entry name" value="Lyase_8"/>
    <property type="match status" value="1"/>
</dbReference>
<feature type="chain" id="PRO_5005269318" description="Chondroitin AC lyase" evidence="6">
    <location>
        <begin position="24"/>
        <end position="807"/>
    </location>
</feature>
<feature type="signal peptide" evidence="6">
    <location>
        <begin position="1"/>
        <end position="23"/>
    </location>
</feature>
<dbReference type="GO" id="GO:0005975">
    <property type="term" value="P:carbohydrate metabolic process"/>
    <property type="evidence" value="ECO:0007669"/>
    <property type="project" value="InterPro"/>
</dbReference>
<name>A0A0J6CQM6_9BACT</name>
<dbReference type="InterPro" id="IPR014718">
    <property type="entry name" value="GH-type_carb-bd"/>
</dbReference>
<evidence type="ECO:0008006" key="11">
    <source>
        <dbReference type="Google" id="ProtNLM"/>
    </source>
</evidence>
<evidence type="ECO:0000256" key="6">
    <source>
        <dbReference type="SAM" id="SignalP"/>
    </source>
</evidence>
<dbReference type="SUPFAM" id="SSF49863">
    <property type="entry name" value="Hyaluronate lyase-like, C-terminal domain"/>
    <property type="match status" value="1"/>
</dbReference>
<dbReference type="PROSITE" id="PS51257">
    <property type="entry name" value="PROKAR_LIPOPROTEIN"/>
    <property type="match status" value="1"/>
</dbReference>
<evidence type="ECO:0000256" key="3">
    <source>
        <dbReference type="ARBA" id="ARBA00011245"/>
    </source>
</evidence>